<accession>A0A830ENC2</accession>
<reference evidence="1" key="1">
    <citation type="journal article" date="2014" name="Int. J. Syst. Evol. Microbiol.">
        <title>Complete genome sequence of Corynebacterium casei LMG S-19264T (=DSM 44701T), isolated from a smear-ripened cheese.</title>
        <authorList>
            <consortium name="US DOE Joint Genome Institute (JGI-PGF)"/>
            <person name="Walter F."/>
            <person name="Albersmeier A."/>
            <person name="Kalinowski J."/>
            <person name="Ruckert C."/>
        </authorList>
    </citation>
    <scope>NUCLEOTIDE SEQUENCE</scope>
    <source>
        <strain evidence="1">JCM 14359</strain>
    </source>
</reference>
<gene>
    <name evidence="1" type="ORF">GCM10008995_14340</name>
</gene>
<dbReference type="Proteomes" id="UP000653099">
    <property type="component" value="Unassembled WGS sequence"/>
</dbReference>
<protein>
    <recommendedName>
        <fullName evidence="3">DUF424 domain-containing protein</fullName>
    </recommendedName>
</protein>
<sequence length="99" mass="10267">MLLRERQTAEGLLVSVCDAACLGETYEEGEVSLNVTEAFYGGDDAEAVGDDAVVESLARASVANIVGEASVAVAIDAGVVDETRVLSIEGTPHAQLVRM</sequence>
<reference evidence="1" key="2">
    <citation type="submission" date="2020-09" db="EMBL/GenBank/DDBJ databases">
        <authorList>
            <person name="Sun Q."/>
            <person name="Ohkuma M."/>
        </authorList>
    </citation>
    <scope>NUCLEOTIDE SEQUENCE</scope>
    <source>
        <strain evidence="1">JCM 14359</strain>
    </source>
</reference>
<dbReference type="OrthoDB" id="18015at2157"/>
<evidence type="ECO:0000313" key="2">
    <source>
        <dbReference type="Proteomes" id="UP000653099"/>
    </source>
</evidence>
<dbReference type="RefSeq" id="WP_188786705.1">
    <property type="nucleotide sequence ID" value="NZ_BMOC01000007.1"/>
</dbReference>
<dbReference type="EMBL" id="BMOC01000007">
    <property type="protein sequence ID" value="GGJ05656.1"/>
    <property type="molecule type" value="Genomic_DNA"/>
</dbReference>
<proteinExistence type="predicted"/>
<evidence type="ECO:0000313" key="1">
    <source>
        <dbReference type="EMBL" id="GGJ05656.1"/>
    </source>
</evidence>
<dbReference type="Gene3D" id="3.30.1860.10">
    <property type="entry name" value="uncharacterized conserved protein from methanopyrus kandleri domain like"/>
    <property type="match status" value="1"/>
</dbReference>
<evidence type="ECO:0008006" key="3">
    <source>
        <dbReference type="Google" id="ProtNLM"/>
    </source>
</evidence>
<name>A0A830ENC2_9EURY</name>
<comment type="caution">
    <text evidence="1">The sequence shown here is derived from an EMBL/GenBank/DDBJ whole genome shotgun (WGS) entry which is preliminary data.</text>
</comment>
<keyword evidence="2" id="KW-1185">Reference proteome</keyword>
<dbReference type="AlphaFoldDB" id="A0A830ENC2"/>
<organism evidence="1 2">
    <name type="scientific">Halobellus salinus</name>
    <dbReference type="NCBI Taxonomy" id="931585"/>
    <lineage>
        <taxon>Archaea</taxon>
        <taxon>Methanobacteriati</taxon>
        <taxon>Methanobacteriota</taxon>
        <taxon>Stenosarchaea group</taxon>
        <taxon>Halobacteria</taxon>
        <taxon>Halobacteriales</taxon>
        <taxon>Haloferacaceae</taxon>
        <taxon>Halobellus</taxon>
    </lineage>
</organism>
<dbReference type="InterPro" id="IPR007355">
    <property type="entry name" value="DUF424"/>
</dbReference>
<dbReference type="Pfam" id="PF04242">
    <property type="entry name" value="DUF424"/>
    <property type="match status" value="1"/>
</dbReference>